<protein>
    <submittedName>
        <fullName evidence="1">Uncharacterized protein</fullName>
    </submittedName>
</protein>
<accession>A0ACB9QCG5</accession>
<proteinExistence type="predicted"/>
<reference evidence="1 2" key="1">
    <citation type="journal article" date="2022" name="DNA Res.">
        <title>Chromosomal-level genome assembly of the orchid tree Bauhinia variegata (Leguminosae; Cercidoideae) supports the allotetraploid origin hypothesis of Bauhinia.</title>
        <authorList>
            <person name="Zhong Y."/>
            <person name="Chen Y."/>
            <person name="Zheng D."/>
            <person name="Pang J."/>
            <person name="Liu Y."/>
            <person name="Luo S."/>
            <person name="Meng S."/>
            <person name="Qian L."/>
            <person name="Wei D."/>
            <person name="Dai S."/>
            <person name="Zhou R."/>
        </authorList>
    </citation>
    <scope>NUCLEOTIDE SEQUENCE [LARGE SCALE GENOMIC DNA]</scope>
    <source>
        <strain evidence="1">BV-YZ2020</strain>
    </source>
</reference>
<gene>
    <name evidence="1" type="ORF">L6164_001454</name>
</gene>
<comment type="caution">
    <text evidence="1">The sequence shown here is derived from an EMBL/GenBank/DDBJ whole genome shotgun (WGS) entry which is preliminary data.</text>
</comment>
<sequence>MNSIQNLIRNILRNPRTITSKSRAKQLHAQIIKTKGKSHPDNSLVLLIYSNLNLLHDSLVVFNNLKFRPALAWKSIIKCYTFHGLYLRSLESFIKMRALGIHPDRHVFPSVLKACTLLMELRLGESVHGCIIHLGMDFDLYTGNALMNMYSKFQCLGELNKGNICTKEKLDRISKTSQNDKCESQLIKFVGSNSIVTSDELEGKQSKLFVDQNAVREVNASLTLNGNNSYELVNRLSHKVPSIGFGVNKDMDYKLCGEVNLFNSERKEQMTAVKTDSVRKVFEMMPTKDLVSWNTVIAGHAQNGIYDEALLMVREMGNANLKPDSFTLSSVLPIFSEHVDLLKGKEIHGYAIRHGFDADVFIGSSLIDMYAKCTLLEYSLRVFYLLPKRDAISWNSIIAGCVQNGQFDEGLRFFREMLKAKIKPMHVSFSSIIPACAYLTALHLGKQLHGYIIRVGFDDNKFIGSSLMDMYAKCGNIKMARYIFNQMKIHDMVSWTAIIMGCALHGHALDAISLFEQMLANGVEPNSVAFVAVLTACSHAGLVDEARKYFDSMTEDYGIAPGLEHHAAVADLLGRAGRLEEAYEFISSMKIGTTGGIWSTLLAACRAHKNVQLAEKVADKIFTIDPENMGAYVLMSNIYSAARRWKDAAKLRVDIKKKGLKKTPACSWIEVGNRVHCFAAGDRSHPHYDKINEALNILLEQMEKEGYVPDTNEVLHDVDEEHKKYLLNSHSERLAIAFGVISTPPGTTIRVIKNIRMCLDCHTASKFISKIVAREIIVRDNSRFHHFKNGTCSCGDYW</sequence>
<name>A0ACB9QCG5_BAUVA</name>
<evidence type="ECO:0000313" key="1">
    <source>
        <dbReference type="EMBL" id="KAI4357511.1"/>
    </source>
</evidence>
<dbReference type="EMBL" id="CM039426">
    <property type="protein sequence ID" value="KAI4357511.1"/>
    <property type="molecule type" value="Genomic_DNA"/>
</dbReference>
<organism evidence="1 2">
    <name type="scientific">Bauhinia variegata</name>
    <name type="common">Purple orchid tree</name>
    <name type="synonym">Phanera variegata</name>
    <dbReference type="NCBI Taxonomy" id="167791"/>
    <lineage>
        <taxon>Eukaryota</taxon>
        <taxon>Viridiplantae</taxon>
        <taxon>Streptophyta</taxon>
        <taxon>Embryophyta</taxon>
        <taxon>Tracheophyta</taxon>
        <taxon>Spermatophyta</taxon>
        <taxon>Magnoliopsida</taxon>
        <taxon>eudicotyledons</taxon>
        <taxon>Gunneridae</taxon>
        <taxon>Pentapetalae</taxon>
        <taxon>rosids</taxon>
        <taxon>fabids</taxon>
        <taxon>Fabales</taxon>
        <taxon>Fabaceae</taxon>
        <taxon>Cercidoideae</taxon>
        <taxon>Cercideae</taxon>
        <taxon>Bauhiniinae</taxon>
        <taxon>Bauhinia</taxon>
    </lineage>
</organism>
<keyword evidence="2" id="KW-1185">Reference proteome</keyword>
<evidence type="ECO:0000313" key="2">
    <source>
        <dbReference type="Proteomes" id="UP000828941"/>
    </source>
</evidence>
<dbReference type="Proteomes" id="UP000828941">
    <property type="component" value="Chromosome 1"/>
</dbReference>